<accession>A0A7C9L185</accession>
<keyword evidence="1" id="KW-0812">Transmembrane</keyword>
<feature type="transmembrane region" description="Helical" evidence="1">
    <location>
        <begin position="70"/>
        <end position="94"/>
    </location>
</feature>
<dbReference type="AlphaFoldDB" id="A0A7C9L185"/>
<keyword evidence="1" id="KW-1133">Transmembrane helix</keyword>
<dbReference type="Proteomes" id="UP000481964">
    <property type="component" value="Unassembled WGS sequence"/>
</dbReference>
<proteinExistence type="predicted"/>
<name>A0A7C9L185_9FIRM</name>
<protein>
    <submittedName>
        <fullName evidence="2">Uncharacterized protein</fullName>
    </submittedName>
</protein>
<keyword evidence="1" id="KW-0472">Membrane</keyword>
<organism evidence="2 3">
    <name type="scientific">Lachnospira eligens</name>
    <dbReference type="NCBI Taxonomy" id="39485"/>
    <lineage>
        <taxon>Bacteria</taxon>
        <taxon>Bacillati</taxon>
        <taxon>Bacillota</taxon>
        <taxon>Clostridia</taxon>
        <taxon>Lachnospirales</taxon>
        <taxon>Lachnospiraceae</taxon>
        <taxon>Lachnospira</taxon>
    </lineage>
</organism>
<sequence>MYSKNKPSIVNGLCAGVLVWIILLISDYIDETVLDKGFFIGLIIYMIVPVILVCCYIYNYIAYKPDRKKLLAWFGGYSAAFLVSGVIVFILVNNGLLIKQKYRGDGIYLNGMEYMFYGVPAIVVFGMLCIVFHLIYFKIKKHRNSGL</sequence>
<comment type="caution">
    <text evidence="2">The sequence shown here is derived from an EMBL/GenBank/DDBJ whole genome shotgun (WGS) entry which is preliminary data.</text>
</comment>
<reference evidence="2 3" key="1">
    <citation type="journal article" date="2019" name="Nat. Med.">
        <title>A library of human gut bacterial isolates paired with longitudinal multiomics data enables mechanistic microbiome research.</title>
        <authorList>
            <person name="Poyet M."/>
            <person name="Groussin M."/>
            <person name="Gibbons S.M."/>
            <person name="Avila-Pacheco J."/>
            <person name="Jiang X."/>
            <person name="Kearney S.M."/>
            <person name="Perrotta A.R."/>
            <person name="Berdy B."/>
            <person name="Zhao S."/>
            <person name="Lieberman T.D."/>
            <person name="Swanson P.K."/>
            <person name="Smith M."/>
            <person name="Roesemann S."/>
            <person name="Alexander J.E."/>
            <person name="Rich S.A."/>
            <person name="Livny J."/>
            <person name="Vlamakis H."/>
            <person name="Clish C."/>
            <person name="Bullock K."/>
            <person name="Deik A."/>
            <person name="Scott J."/>
            <person name="Pierce K.A."/>
            <person name="Xavier R.J."/>
            <person name="Alm E.J."/>
        </authorList>
    </citation>
    <scope>NUCLEOTIDE SEQUENCE [LARGE SCALE GENOMIC DNA]</scope>
    <source>
        <strain evidence="2 3">BIOML-A1</strain>
    </source>
</reference>
<feature type="transmembrane region" description="Helical" evidence="1">
    <location>
        <begin position="114"/>
        <end position="137"/>
    </location>
</feature>
<evidence type="ECO:0000313" key="3">
    <source>
        <dbReference type="Proteomes" id="UP000481964"/>
    </source>
</evidence>
<feature type="transmembrane region" description="Helical" evidence="1">
    <location>
        <begin position="38"/>
        <end position="58"/>
    </location>
</feature>
<evidence type="ECO:0000313" key="2">
    <source>
        <dbReference type="EMBL" id="MSC57292.1"/>
    </source>
</evidence>
<gene>
    <name evidence="2" type="ORF">GKE48_07510</name>
</gene>
<feature type="transmembrane region" description="Helical" evidence="1">
    <location>
        <begin position="9"/>
        <end position="26"/>
    </location>
</feature>
<dbReference type="EMBL" id="WKRD01000005">
    <property type="protein sequence ID" value="MSC57292.1"/>
    <property type="molecule type" value="Genomic_DNA"/>
</dbReference>
<evidence type="ECO:0000256" key="1">
    <source>
        <dbReference type="SAM" id="Phobius"/>
    </source>
</evidence>
<dbReference type="RefSeq" id="WP_154300793.1">
    <property type="nucleotide sequence ID" value="NZ_DAWELM010000014.1"/>
</dbReference>